<proteinExistence type="inferred from homology"/>
<feature type="site" description="Cleavage; by autolysis" evidence="4">
    <location>
        <begin position="348"/>
        <end position="349"/>
    </location>
</feature>
<feature type="chain" id="PRO_5035024527" description="Arginine biosynthesis bifunctional protein ArgJ beta chain" evidence="4">
    <location>
        <begin position="349"/>
        <end position="475"/>
    </location>
</feature>
<dbReference type="GO" id="GO:0005759">
    <property type="term" value="C:mitochondrial matrix"/>
    <property type="evidence" value="ECO:0007669"/>
    <property type="project" value="UniProtKB-SubCell"/>
</dbReference>
<organism evidence="6 7">
    <name type="scientific">Olpidium bornovanus</name>
    <dbReference type="NCBI Taxonomy" id="278681"/>
    <lineage>
        <taxon>Eukaryota</taxon>
        <taxon>Fungi</taxon>
        <taxon>Fungi incertae sedis</taxon>
        <taxon>Olpidiomycota</taxon>
        <taxon>Olpidiomycotina</taxon>
        <taxon>Olpidiomycetes</taxon>
        <taxon>Olpidiales</taxon>
        <taxon>Olpidiaceae</taxon>
        <taxon>Olpidium</taxon>
    </lineage>
</organism>
<feature type="binding site" evidence="4">
    <location>
        <position position="448"/>
    </location>
    <ligand>
        <name>substrate</name>
    </ligand>
</feature>
<comment type="PTM">
    <text evidence="4">The alpha and beta chains are autoproteolytically processed from a single precursor protein within the mitochondrion.</text>
</comment>
<evidence type="ECO:0000313" key="6">
    <source>
        <dbReference type="EMBL" id="KAG5456868.1"/>
    </source>
</evidence>
<dbReference type="UniPathway" id="UPA00068">
    <property type="reaction ID" value="UER00106"/>
</dbReference>
<comment type="subcellular location">
    <subcellularLocation>
        <location evidence="4">Mitochondrion matrix</location>
    </subcellularLocation>
</comment>
<name>A0A8H7ZNQ1_9FUNG</name>
<dbReference type="InterPro" id="IPR002813">
    <property type="entry name" value="Arg_biosynth_ArgJ"/>
</dbReference>
<keyword evidence="7" id="KW-1185">Reference proteome</keyword>
<dbReference type="Gene3D" id="3.60.70.12">
    <property type="entry name" value="L-amino peptidase D-ALA esterase/amidase"/>
    <property type="match status" value="1"/>
</dbReference>
<dbReference type="PANTHER" id="PTHR23100:SF0">
    <property type="entry name" value="ARGININE BIOSYNTHESIS BIFUNCTIONAL PROTEIN ARGJ, MITOCHONDRIAL"/>
    <property type="match status" value="1"/>
</dbReference>
<protein>
    <recommendedName>
        <fullName evidence="4">Arginine biosynthesis bifunctional protein ArgJ, mitochondrial</fullName>
    </recommendedName>
    <domain>
        <recommendedName>
            <fullName evidence="4">Glutamate N-acetyltransferase</fullName>
            <shortName evidence="4">GAT</shortName>
            <ecNumber evidence="4">2.3.1.35</ecNumber>
        </recommendedName>
        <alternativeName>
            <fullName evidence="4">Ornithine acetyltransferase</fullName>
            <shortName evidence="4">OATase</shortName>
        </alternativeName>
        <alternativeName>
            <fullName evidence="4">Ornithine transacetylase</fullName>
        </alternativeName>
    </domain>
    <domain>
        <recommendedName>
            <fullName evidence="4">Amino-acid acetyltransferase</fullName>
            <ecNumber evidence="4">2.3.1.1</ecNumber>
        </recommendedName>
        <alternativeName>
            <fullName evidence="4">N-acetylglutamate synthase</fullName>
            <shortName evidence="4">AGS</shortName>
        </alternativeName>
    </domain>
    <component>
        <recommendedName>
            <fullName evidence="4">Arginine biosynthesis bifunctional protein ArgJ alpha chain</fullName>
        </recommendedName>
    </component>
    <component>
        <recommendedName>
            <fullName evidence="4">Arginine biosynthesis bifunctional protein ArgJ beta chain</fullName>
        </recommendedName>
    </component>
</protein>
<dbReference type="Pfam" id="PF01960">
    <property type="entry name" value="ArgJ"/>
    <property type="match status" value="1"/>
</dbReference>
<feature type="region of interest" description="Disordered" evidence="5">
    <location>
        <begin position="106"/>
        <end position="130"/>
    </location>
</feature>
<dbReference type="EMBL" id="JAEFCI010011025">
    <property type="protein sequence ID" value="KAG5456868.1"/>
    <property type="molecule type" value="Genomic_DNA"/>
</dbReference>
<keyword evidence="4" id="KW-0012">Acyltransferase</keyword>
<comment type="subunit">
    <text evidence="4">Heterodimer of an alpha and a beta chain.</text>
</comment>
<feature type="binding site" evidence="4">
    <location>
        <position position="338"/>
    </location>
    <ligand>
        <name>substrate</name>
    </ligand>
</feature>
<dbReference type="GO" id="GO:0006526">
    <property type="term" value="P:L-arginine biosynthetic process"/>
    <property type="evidence" value="ECO:0007669"/>
    <property type="project" value="UniProtKB-UniRule"/>
</dbReference>
<dbReference type="Gene3D" id="3.30.2330.10">
    <property type="entry name" value="arginine biosynthesis bifunctional protein suprefamily"/>
    <property type="match status" value="1"/>
</dbReference>
<keyword evidence="4" id="KW-0808">Transferase</keyword>
<dbReference type="HAMAP" id="MF_01106">
    <property type="entry name" value="ArgJ"/>
    <property type="match status" value="1"/>
</dbReference>
<dbReference type="GO" id="GO:0004042">
    <property type="term" value="F:L-glutamate N-acetyltransferase activity"/>
    <property type="evidence" value="ECO:0007669"/>
    <property type="project" value="UniProtKB-UniRule"/>
</dbReference>
<comment type="pathway">
    <text evidence="4">Amino-acid biosynthesis; L-arginine biosynthesis; N(2)-acetyl-L-ornithine from L-glutamate: step 1/4.</text>
</comment>
<comment type="pathway">
    <text evidence="4">Amino-acid biosynthesis; L-arginine biosynthesis; L-ornithine and N-acetyl-L-glutamate from L-glutamate and N(2)-acetyl-L-ornithine (cyclic): step 1/1.</text>
</comment>
<keyword evidence="4" id="KW-0496">Mitochondrion</keyword>
<keyword evidence="1 4" id="KW-0055">Arginine biosynthesis</keyword>
<sequence length="475" mass="48994">MSWPPLGRFGTATASGHLSSETKWPLHRVPAAIPQPAPTAKEKHPLPDKAALSRSPAFPTDRVVARVRLLTMGWRTPGQFARFTAALAPSPPPSAAASWRRLYASSSAPTGGTAANGGAPRRKRGELLPTSGSYPRNFLVAGVAAGIKRCLPSPSGDPGRRPLDLALVASATPGTTHAAAVFTKNLFAAAPVVASKAVCAETSGNGVGAVVINSGCANAVTGAQGLKNAWGMIGAAEAALSSRYATWSPPSSDGGDGASKAGAGKSVVMSTGVIGQPLDMDKVVAGIGAAADRLGSSHEDWLAAAEAVMTTDTFPKLRSRTSVLPSTGTKYRFAGFSKGAGMIHPDMATMLAVIATDAPVRGAALRSALTYATERSFNAISVDGDTSTNDTLLVMANGACALDGEGSGEGKEIPWIDADDKSEDYVAFREDLASFAAELAQLIVRDGEGATKFIIVKVKVCATRRPRTQSWSRRL</sequence>
<dbReference type="OrthoDB" id="4199794at2759"/>
<dbReference type="AlphaFoldDB" id="A0A8H7ZNQ1"/>
<dbReference type="Proteomes" id="UP000673691">
    <property type="component" value="Unassembled WGS sequence"/>
</dbReference>
<dbReference type="SUPFAM" id="SSF56266">
    <property type="entry name" value="DmpA/ArgJ-like"/>
    <property type="match status" value="1"/>
</dbReference>
<comment type="caution">
    <text evidence="4">Lacks conserved residue(s) required for the propagation of feature annotation.</text>
</comment>
<feature type="region of interest" description="Disordered" evidence="5">
    <location>
        <begin position="36"/>
        <end position="55"/>
    </location>
</feature>
<dbReference type="EC" id="2.3.1.35" evidence="4"/>
<feature type="chain" id="PRO_5035024528" description="Arginine biosynthesis bifunctional protein ArgJ alpha chain" evidence="4">
    <location>
        <begin position="1"/>
        <end position="348"/>
    </location>
</feature>
<dbReference type="EC" id="2.3.1.1" evidence="4"/>
<keyword evidence="2 4" id="KW-0028">Amino-acid biosynthesis</keyword>
<feature type="active site" description="Nucleophile" evidence="4">
    <location>
        <position position="349"/>
    </location>
</feature>
<accession>A0A8H7ZNQ1</accession>
<feature type="site" description="Involved in the stabilization of negative charge on the oxyanion by the formation of the oxyanion hole" evidence="4">
    <location>
        <position position="272"/>
    </location>
</feature>
<comment type="function">
    <text evidence="4">Catalyzes two activities which are involved in the cyclic version of arginine biosynthesis: the synthesis of acetylglutamate from glutamate and acetyl-CoA, and of ornithine by transacetylation between acetylornithine and glutamate.</text>
</comment>
<dbReference type="PANTHER" id="PTHR23100">
    <property type="entry name" value="ARGININE BIOSYNTHESIS BIFUNCTIONAL PROTEIN ARGJ"/>
    <property type="match status" value="1"/>
</dbReference>
<dbReference type="GO" id="GO:0004358">
    <property type="term" value="F:L-glutamate N-acetyltransferase activity, acting on acetyl-L-ornithine as donor"/>
    <property type="evidence" value="ECO:0007669"/>
    <property type="project" value="UniProtKB-UniRule"/>
</dbReference>
<comment type="caution">
    <text evidence="6">The sequence shown here is derived from an EMBL/GenBank/DDBJ whole genome shotgun (WGS) entry which is preliminary data.</text>
</comment>
<evidence type="ECO:0000256" key="2">
    <source>
        <dbReference type="ARBA" id="ARBA00022605"/>
    </source>
</evidence>
<comment type="similarity">
    <text evidence="4">Belongs to the ArgJ family.</text>
</comment>
<keyword evidence="3 4" id="KW-0511">Multifunctional enzyme</keyword>
<feature type="binding site" evidence="4">
    <location>
        <position position="310"/>
    </location>
    <ligand>
        <name>substrate</name>
    </ligand>
</feature>
<gene>
    <name evidence="6" type="ORF">BJ554DRAFT_3263</name>
</gene>
<evidence type="ECO:0000256" key="1">
    <source>
        <dbReference type="ARBA" id="ARBA00022571"/>
    </source>
</evidence>
<feature type="binding site" evidence="4">
    <location>
        <position position="349"/>
    </location>
    <ligand>
        <name>substrate</name>
    </ligand>
</feature>
<feature type="compositionally biased region" description="Low complexity" evidence="5">
    <location>
        <begin position="106"/>
        <end position="119"/>
    </location>
</feature>
<evidence type="ECO:0000313" key="7">
    <source>
        <dbReference type="Proteomes" id="UP000673691"/>
    </source>
</evidence>
<comment type="catalytic activity">
    <reaction evidence="4">
        <text>N(2)-acetyl-L-ornithine + L-glutamate = N-acetyl-L-glutamate + L-ornithine</text>
        <dbReference type="Rhea" id="RHEA:15349"/>
        <dbReference type="ChEBI" id="CHEBI:29985"/>
        <dbReference type="ChEBI" id="CHEBI:44337"/>
        <dbReference type="ChEBI" id="CHEBI:46911"/>
        <dbReference type="ChEBI" id="CHEBI:57805"/>
        <dbReference type="EC" id="2.3.1.35"/>
    </reaction>
</comment>
<comment type="catalytic activity">
    <reaction evidence="4">
        <text>L-glutamate + acetyl-CoA = N-acetyl-L-glutamate + CoA + H(+)</text>
        <dbReference type="Rhea" id="RHEA:24292"/>
        <dbReference type="ChEBI" id="CHEBI:15378"/>
        <dbReference type="ChEBI" id="CHEBI:29985"/>
        <dbReference type="ChEBI" id="CHEBI:44337"/>
        <dbReference type="ChEBI" id="CHEBI:57287"/>
        <dbReference type="ChEBI" id="CHEBI:57288"/>
        <dbReference type="EC" id="2.3.1.1"/>
    </reaction>
</comment>
<feature type="site" description="Involved in the stabilization of negative charge on the oxyanion by the formation of the oxyanion hole" evidence="4">
    <location>
        <position position="271"/>
    </location>
</feature>
<dbReference type="InterPro" id="IPR016117">
    <property type="entry name" value="ArgJ-like_dom_sf"/>
</dbReference>
<evidence type="ECO:0000256" key="4">
    <source>
        <dbReference type="HAMAP-Rule" id="MF_03124"/>
    </source>
</evidence>
<evidence type="ECO:0000256" key="3">
    <source>
        <dbReference type="ARBA" id="ARBA00023268"/>
    </source>
</evidence>
<evidence type="ECO:0000256" key="5">
    <source>
        <dbReference type="SAM" id="MobiDB-lite"/>
    </source>
</evidence>
<reference evidence="6 7" key="1">
    <citation type="journal article" name="Sci. Rep.">
        <title>Genome-scale phylogenetic analyses confirm Olpidium as the closest living zoosporic fungus to the non-flagellated, terrestrial fungi.</title>
        <authorList>
            <person name="Chang Y."/>
            <person name="Rochon D."/>
            <person name="Sekimoto S."/>
            <person name="Wang Y."/>
            <person name="Chovatia M."/>
            <person name="Sandor L."/>
            <person name="Salamov A."/>
            <person name="Grigoriev I.V."/>
            <person name="Stajich J.E."/>
            <person name="Spatafora J.W."/>
        </authorList>
    </citation>
    <scope>NUCLEOTIDE SEQUENCE [LARGE SCALE GENOMIC DNA]</scope>
    <source>
        <strain evidence="6">S191</strain>
    </source>
</reference>
<keyword evidence="4" id="KW-0068">Autocatalytic cleavage</keyword>
<dbReference type="GO" id="GO:0006592">
    <property type="term" value="P:ornithine biosynthetic process"/>
    <property type="evidence" value="ECO:0007669"/>
    <property type="project" value="TreeGrafter"/>
</dbReference>